<gene>
    <name evidence="2" type="ORF">AKO1_014233</name>
</gene>
<feature type="region of interest" description="Disordered" evidence="1">
    <location>
        <begin position="1"/>
        <end position="21"/>
    </location>
</feature>
<dbReference type="AlphaFoldDB" id="A0AAW2Z146"/>
<sequence length="147" mass="17164">MEAEANQDPKDVIENQTSEPSPVIMESAIDSLLSKVYMDKSFEPIKIPFPKSQYDERFITETKQSTKEVMLSSKEPRQEDTPGIVVANISKVNEWNMSFWKKEIESIIHQRKDTSKFGEVRKLNLPLFNKNKRQKTNHYIYPSLIKL</sequence>
<name>A0AAW2Z146_9EUKA</name>
<accession>A0AAW2Z146</accession>
<protein>
    <submittedName>
        <fullName evidence="2">Uncharacterized protein</fullName>
    </submittedName>
</protein>
<organism evidence="2 3">
    <name type="scientific">Acrasis kona</name>
    <dbReference type="NCBI Taxonomy" id="1008807"/>
    <lineage>
        <taxon>Eukaryota</taxon>
        <taxon>Discoba</taxon>
        <taxon>Heterolobosea</taxon>
        <taxon>Tetramitia</taxon>
        <taxon>Eutetramitia</taxon>
        <taxon>Acrasidae</taxon>
        <taxon>Acrasis</taxon>
    </lineage>
</organism>
<evidence type="ECO:0000256" key="1">
    <source>
        <dbReference type="SAM" id="MobiDB-lite"/>
    </source>
</evidence>
<dbReference type="EMBL" id="JAOPGA020000891">
    <property type="protein sequence ID" value="KAL0482791.1"/>
    <property type="molecule type" value="Genomic_DNA"/>
</dbReference>
<comment type="caution">
    <text evidence="2">The sequence shown here is derived from an EMBL/GenBank/DDBJ whole genome shotgun (WGS) entry which is preliminary data.</text>
</comment>
<reference evidence="2 3" key="1">
    <citation type="submission" date="2024-03" db="EMBL/GenBank/DDBJ databases">
        <title>The Acrasis kona genome and developmental transcriptomes reveal deep origins of eukaryotic multicellular pathways.</title>
        <authorList>
            <person name="Sheikh S."/>
            <person name="Fu C.-J."/>
            <person name="Brown M.W."/>
            <person name="Baldauf S.L."/>
        </authorList>
    </citation>
    <scope>NUCLEOTIDE SEQUENCE [LARGE SCALE GENOMIC DNA]</scope>
    <source>
        <strain evidence="2 3">ATCC MYA-3509</strain>
    </source>
</reference>
<keyword evidence="3" id="KW-1185">Reference proteome</keyword>
<dbReference type="Proteomes" id="UP001431209">
    <property type="component" value="Unassembled WGS sequence"/>
</dbReference>
<proteinExistence type="predicted"/>
<evidence type="ECO:0000313" key="3">
    <source>
        <dbReference type="Proteomes" id="UP001431209"/>
    </source>
</evidence>
<evidence type="ECO:0000313" key="2">
    <source>
        <dbReference type="EMBL" id="KAL0482791.1"/>
    </source>
</evidence>